<dbReference type="InterPro" id="IPR013783">
    <property type="entry name" value="Ig-like_fold"/>
</dbReference>
<keyword evidence="2" id="KW-1185">Reference proteome</keyword>
<name>A0A2V0NUV5_9CHLO</name>
<dbReference type="GO" id="GO:0097729">
    <property type="term" value="C:9+2 motile cilium"/>
    <property type="evidence" value="ECO:0007669"/>
    <property type="project" value="TreeGrafter"/>
</dbReference>
<evidence type="ECO:0000313" key="2">
    <source>
        <dbReference type="Proteomes" id="UP000247498"/>
    </source>
</evidence>
<organism evidence="1 2">
    <name type="scientific">Raphidocelis subcapitata</name>
    <dbReference type="NCBI Taxonomy" id="307507"/>
    <lineage>
        <taxon>Eukaryota</taxon>
        <taxon>Viridiplantae</taxon>
        <taxon>Chlorophyta</taxon>
        <taxon>core chlorophytes</taxon>
        <taxon>Chlorophyceae</taxon>
        <taxon>CS clade</taxon>
        <taxon>Sphaeropleales</taxon>
        <taxon>Selenastraceae</taxon>
        <taxon>Raphidocelis</taxon>
    </lineage>
</organism>
<dbReference type="PANTHER" id="PTHR46500">
    <property type="entry name" value="CILIA- AND FLAGELLA-ASSOCIATED PROTEIN 221"/>
    <property type="match status" value="1"/>
</dbReference>
<dbReference type="OrthoDB" id="5538672at2759"/>
<dbReference type="AlphaFoldDB" id="A0A2V0NUV5"/>
<protein>
    <submittedName>
        <fullName evidence="1">Uncharacterized protein</fullName>
    </submittedName>
</protein>
<dbReference type="STRING" id="307507.A0A2V0NUV5"/>
<dbReference type="InterPro" id="IPR029676">
    <property type="entry name" value="CFAP221"/>
</dbReference>
<accession>A0A2V0NUV5</accession>
<sequence length="191" mass="20011">MRPPEEAIDAGSAGTRLNLLKVRACCAAAAAARAAAVHLRASAAARDLRAQQPIFSRAALGQGIVEDAPPPQRSIHTIARNRAFEDVGAAGPLSAFPTAAHFGGFKPGALHSLAVRLTNTSPAAALRAHVVPPESPYFRVDHRRCGGAILPGLSDVLVIEFCPTELRYYHDTVRVHSNVGGTNGGAVWGWG</sequence>
<proteinExistence type="predicted"/>
<dbReference type="GO" id="GO:0044458">
    <property type="term" value="P:motile cilium assembly"/>
    <property type="evidence" value="ECO:0007669"/>
    <property type="project" value="TreeGrafter"/>
</dbReference>
<dbReference type="EMBL" id="BDRX01000022">
    <property type="protein sequence ID" value="GBF91119.1"/>
    <property type="molecule type" value="Genomic_DNA"/>
</dbReference>
<dbReference type="InParanoid" id="A0A2V0NUV5"/>
<comment type="caution">
    <text evidence="1">The sequence shown here is derived from an EMBL/GenBank/DDBJ whole genome shotgun (WGS) entry which is preliminary data.</text>
</comment>
<dbReference type="Gene3D" id="2.60.40.10">
    <property type="entry name" value="Immunoglobulins"/>
    <property type="match status" value="1"/>
</dbReference>
<gene>
    <name evidence="1" type="ORF">Rsub_04788</name>
</gene>
<evidence type="ECO:0000313" key="1">
    <source>
        <dbReference type="EMBL" id="GBF91119.1"/>
    </source>
</evidence>
<dbReference type="GO" id="GO:0003341">
    <property type="term" value="P:cilium movement"/>
    <property type="evidence" value="ECO:0007669"/>
    <property type="project" value="InterPro"/>
</dbReference>
<reference evidence="1 2" key="1">
    <citation type="journal article" date="2018" name="Sci. Rep.">
        <title>Raphidocelis subcapitata (=Pseudokirchneriella subcapitata) provides an insight into genome evolution and environmental adaptations in the Sphaeropleales.</title>
        <authorList>
            <person name="Suzuki S."/>
            <person name="Yamaguchi H."/>
            <person name="Nakajima N."/>
            <person name="Kawachi M."/>
        </authorList>
    </citation>
    <scope>NUCLEOTIDE SEQUENCE [LARGE SCALE GENOMIC DNA]</scope>
    <source>
        <strain evidence="1 2">NIES-35</strain>
    </source>
</reference>
<dbReference type="PANTHER" id="PTHR46500:SF1">
    <property type="entry name" value="CILIA- AND FLAGELLA-ASSOCIATED PROTEIN 221"/>
    <property type="match status" value="1"/>
</dbReference>
<dbReference type="Proteomes" id="UP000247498">
    <property type="component" value="Unassembled WGS sequence"/>
</dbReference>